<evidence type="ECO:0000313" key="2">
    <source>
        <dbReference type="EMBL" id="CAF1378375.1"/>
    </source>
</evidence>
<dbReference type="Proteomes" id="UP000663870">
    <property type="component" value="Unassembled WGS sequence"/>
</dbReference>
<name>A0A814MU72_9BILA</name>
<sequence>MESSPRTASIIVNDLEQRLQNLHTTRIHDEQTLNNLESLLNECSNHLNYLISSSNSTSIAIILPTLLHTIISLSKICTEKSDIIILGSYLTRDKLTTLITMTKTLYNQIKGFIKSSQLSIILMKSTQQRHFCEQLRLVSDSIANIDVLTTLICHKLIVKLLTGNDEQQSQQQQIEDINDGLIIAVYGSILQRMATISSRNLPDKLDNKGESPTIKMYGIYFQMLCKLVQYNNTISQIESYQDFLHTIYQIHICLETTCQQKNFQEEFFNNTILLQEILQNFIFYSLKNSSKMFFNELFYELSSNKYKYASLIILFRVIEAFDLNLTKQFNDDNISIYLIHHLISYLFNLIDQCRIQLILPALLPRLFNKTQVKYDDCLYDKTYSILMKLFNYNSMQTILSSMFKLIQISNENSSIILTSIQLSSELIIQSWYLYNQLNPYQYLFGLFLAELFHLNIHINLINYLLTIPNIEKIKFYTYDLFLSSNIFHSIYDLYLFIKTNKLKEPIINSINLSYIYPTNIEHLYIFIRLFNKDLNINQIQYTIDTCIYSIQQFLSLTYITELTSLNFIIILRLLSYLIINNTNEIFKCLLGQLTQIFILLDEQTANDIRLELLNVFTIHSNILDDNDLSRLLDYILINSIETNSNSISFHIGCLNLIDSLRQRQSRSININDLIIQLIVKYGNEYQCSHLLKVQLMRIFMAYITNGNDDSLPIRVKSQCALLRADIDEFEKNKKTIGTTNNHCTNENILKILDSTQPSMITTATRNDLITNDYNTQLKFYQTIVNELEFHQCSISQEISNTMQQD</sequence>
<evidence type="ECO:0000313" key="1">
    <source>
        <dbReference type="EMBL" id="CAF1083501.1"/>
    </source>
</evidence>
<keyword evidence="4" id="KW-1185">Reference proteome</keyword>
<organism evidence="1 3">
    <name type="scientific">Rotaria sordida</name>
    <dbReference type="NCBI Taxonomy" id="392033"/>
    <lineage>
        <taxon>Eukaryota</taxon>
        <taxon>Metazoa</taxon>
        <taxon>Spiralia</taxon>
        <taxon>Gnathifera</taxon>
        <taxon>Rotifera</taxon>
        <taxon>Eurotatoria</taxon>
        <taxon>Bdelloidea</taxon>
        <taxon>Philodinida</taxon>
        <taxon>Philodinidae</taxon>
        <taxon>Rotaria</taxon>
    </lineage>
</organism>
<dbReference type="EMBL" id="CAJNOH010000593">
    <property type="protein sequence ID" value="CAF1083501.1"/>
    <property type="molecule type" value="Genomic_DNA"/>
</dbReference>
<accession>A0A814MU72</accession>
<protein>
    <submittedName>
        <fullName evidence="1">Uncharacterized protein</fullName>
    </submittedName>
</protein>
<proteinExistence type="predicted"/>
<evidence type="ECO:0000313" key="3">
    <source>
        <dbReference type="Proteomes" id="UP000663854"/>
    </source>
</evidence>
<gene>
    <name evidence="2" type="ORF">JXQ802_LOCUS33531</name>
    <name evidence="1" type="ORF">PYM288_LOCUS18795</name>
</gene>
<dbReference type="AlphaFoldDB" id="A0A814MU72"/>
<evidence type="ECO:0000313" key="4">
    <source>
        <dbReference type="Proteomes" id="UP000663870"/>
    </source>
</evidence>
<comment type="caution">
    <text evidence="1">The sequence shown here is derived from an EMBL/GenBank/DDBJ whole genome shotgun (WGS) entry which is preliminary data.</text>
</comment>
<dbReference type="EMBL" id="CAJNOL010001537">
    <property type="protein sequence ID" value="CAF1378375.1"/>
    <property type="molecule type" value="Genomic_DNA"/>
</dbReference>
<reference evidence="1" key="1">
    <citation type="submission" date="2021-02" db="EMBL/GenBank/DDBJ databases">
        <authorList>
            <person name="Nowell W R."/>
        </authorList>
    </citation>
    <scope>NUCLEOTIDE SEQUENCE</scope>
</reference>
<dbReference type="Proteomes" id="UP000663854">
    <property type="component" value="Unassembled WGS sequence"/>
</dbReference>